<comment type="caution">
    <text evidence="1">The sequence shown here is derived from an EMBL/GenBank/DDBJ whole genome shotgun (WGS) entry which is preliminary data.</text>
</comment>
<dbReference type="EMBL" id="MU267589">
    <property type="protein sequence ID" value="KAH7916768.1"/>
    <property type="molecule type" value="Genomic_DNA"/>
</dbReference>
<dbReference type="Proteomes" id="UP000790377">
    <property type="component" value="Unassembled WGS sequence"/>
</dbReference>
<protein>
    <submittedName>
        <fullName evidence="1">Uncharacterized protein</fullName>
    </submittedName>
</protein>
<sequence>MCCDGSPQPYKKRKFVHILSDSPSSSSSSSPLSQFLHPSNDHITSTNPSVSGGHISKSQHVFDTDSEQASDVMDIEEPTIETSSIHGDHRFPTARSDCVGDESSNVEAENDRHDSRSCTQEIAAMDRRVRRWANDLDYIYTQRHSIVRDAAREAVSDVVEIRSSRILMANKRASQQLIQADELLGILRDIDDNKHWITKAEATQSRLAGKVRNMLKTIDRELEMESKKVARRILDDFAQRFMGERYPRRS</sequence>
<evidence type="ECO:0000313" key="1">
    <source>
        <dbReference type="EMBL" id="KAH7916768.1"/>
    </source>
</evidence>
<name>A0ACB8AVF1_9AGAM</name>
<reference evidence="1" key="1">
    <citation type="journal article" date="2021" name="New Phytol.">
        <title>Evolutionary innovations through gain and loss of genes in the ectomycorrhizal Boletales.</title>
        <authorList>
            <person name="Wu G."/>
            <person name="Miyauchi S."/>
            <person name="Morin E."/>
            <person name="Kuo A."/>
            <person name="Drula E."/>
            <person name="Varga T."/>
            <person name="Kohler A."/>
            <person name="Feng B."/>
            <person name="Cao Y."/>
            <person name="Lipzen A."/>
            <person name="Daum C."/>
            <person name="Hundley H."/>
            <person name="Pangilinan J."/>
            <person name="Johnson J."/>
            <person name="Barry K."/>
            <person name="LaButti K."/>
            <person name="Ng V."/>
            <person name="Ahrendt S."/>
            <person name="Min B."/>
            <person name="Choi I.G."/>
            <person name="Park H."/>
            <person name="Plett J.M."/>
            <person name="Magnuson J."/>
            <person name="Spatafora J.W."/>
            <person name="Nagy L.G."/>
            <person name="Henrissat B."/>
            <person name="Grigoriev I.V."/>
            <person name="Yang Z.L."/>
            <person name="Xu J."/>
            <person name="Martin F.M."/>
        </authorList>
    </citation>
    <scope>NUCLEOTIDE SEQUENCE</scope>
    <source>
        <strain evidence="1">ATCC 28755</strain>
    </source>
</reference>
<proteinExistence type="predicted"/>
<keyword evidence="2" id="KW-1185">Reference proteome</keyword>
<organism evidence="1 2">
    <name type="scientific">Hygrophoropsis aurantiaca</name>
    <dbReference type="NCBI Taxonomy" id="72124"/>
    <lineage>
        <taxon>Eukaryota</taxon>
        <taxon>Fungi</taxon>
        <taxon>Dikarya</taxon>
        <taxon>Basidiomycota</taxon>
        <taxon>Agaricomycotina</taxon>
        <taxon>Agaricomycetes</taxon>
        <taxon>Agaricomycetidae</taxon>
        <taxon>Boletales</taxon>
        <taxon>Coniophorineae</taxon>
        <taxon>Hygrophoropsidaceae</taxon>
        <taxon>Hygrophoropsis</taxon>
    </lineage>
</organism>
<accession>A0ACB8AVF1</accession>
<evidence type="ECO:0000313" key="2">
    <source>
        <dbReference type="Proteomes" id="UP000790377"/>
    </source>
</evidence>
<gene>
    <name evidence="1" type="ORF">BJ138DRAFT_1139109</name>
</gene>